<evidence type="ECO:0000313" key="1">
    <source>
        <dbReference type="EMBL" id="CZS89886.1"/>
    </source>
</evidence>
<keyword evidence="2" id="KW-1185">Reference proteome</keyword>
<dbReference type="EMBL" id="FJUX01000003">
    <property type="protein sequence ID" value="CZS89886.1"/>
    <property type="molecule type" value="Genomic_DNA"/>
</dbReference>
<name>A0A1E1JVG8_9HELO</name>
<accession>A0A1E1JVG8</accession>
<proteinExistence type="predicted"/>
<reference evidence="2" key="1">
    <citation type="submission" date="2016-03" db="EMBL/GenBank/DDBJ databases">
        <authorList>
            <person name="Guldener U."/>
        </authorList>
    </citation>
    <scope>NUCLEOTIDE SEQUENCE [LARGE SCALE GENOMIC DNA]</scope>
    <source>
        <strain evidence="2">04CH-RAC-A.6.1</strain>
    </source>
</reference>
<sequence length="196" mass="21954">MAGTWSYLSCHQAPDEKTKRFEDIFVPPYVILISRLPDIVALAFPPQSVIQIRGFDGENPVSDRSPSCVSPAIVLPLPGPVRVFKSEVEARLFGTIEEEIPIARSGITSSESSPLRYSDTQEPNEAELQWRTILVLIKRNYVVIQATGAQIYENDSKTKLVAKLGRLFDRIAAQRALLEELGWKSRQGAITKNLRF</sequence>
<dbReference type="Proteomes" id="UP000178912">
    <property type="component" value="Unassembled WGS sequence"/>
</dbReference>
<dbReference type="AlphaFoldDB" id="A0A1E1JVG8"/>
<evidence type="ECO:0000313" key="2">
    <source>
        <dbReference type="Proteomes" id="UP000178912"/>
    </source>
</evidence>
<gene>
    <name evidence="1" type="ORF">RAG0_01116</name>
</gene>
<protein>
    <submittedName>
        <fullName evidence="1">Uncharacterized protein</fullName>
    </submittedName>
</protein>
<organism evidence="1 2">
    <name type="scientific">Rhynchosporium agropyri</name>
    <dbReference type="NCBI Taxonomy" id="914238"/>
    <lineage>
        <taxon>Eukaryota</taxon>
        <taxon>Fungi</taxon>
        <taxon>Dikarya</taxon>
        <taxon>Ascomycota</taxon>
        <taxon>Pezizomycotina</taxon>
        <taxon>Leotiomycetes</taxon>
        <taxon>Helotiales</taxon>
        <taxon>Ploettnerulaceae</taxon>
        <taxon>Rhynchosporium</taxon>
    </lineage>
</organism>